<evidence type="ECO:0000313" key="4">
    <source>
        <dbReference type="Proteomes" id="UP000321514"/>
    </source>
</evidence>
<evidence type="ECO:0000313" key="2">
    <source>
        <dbReference type="EMBL" id="SET18131.1"/>
    </source>
</evidence>
<protein>
    <recommendedName>
        <fullName evidence="5">Type 4 fimbrial biogenesis protein PilX N-terminal domain-containing protein</fullName>
    </recommendedName>
</protein>
<dbReference type="RefSeq" id="WP_245772150.1">
    <property type="nucleotide sequence ID" value="NZ_BJXR01000002.1"/>
</dbReference>
<dbReference type="InterPro" id="IPR028994">
    <property type="entry name" value="Integrin_alpha_N"/>
</dbReference>
<comment type="caution">
    <text evidence="1">The sequence shown here is derived from an EMBL/GenBank/DDBJ whole genome shotgun (WGS) entry which is preliminary data.</text>
</comment>
<dbReference type="EMBL" id="FOIB01000001">
    <property type="protein sequence ID" value="SET18131.1"/>
    <property type="molecule type" value="Genomic_DNA"/>
</dbReference>
<reference evidence="2 3" key="1">
    <citation type="submission" date="2016-10" db="EMBL/GenBank/DDBJ databases">
        <authorList>
            <person name="Varghese N."/>
            <person name="Submissions S."/>
        </authorList>
    </citation>
    <scope>NUCLEOTIDE SEQUENCE [LARGE SCALE GENOMIC DNA]</scope>
    <source>
        <strain evidence="2 3">DSM 16525</strain>
    </source>
</reference>
<dbReference type="AlphaFoldDB" id="A0A511SVA4"/>
<proteinExistence type="predicted"/>
<evidence type="ECO:0000313" key="3">
    <source>
        <dbReference type="Proteomes" id="UP000183760"/>
    </source>
</evidence>
<dbReference type="STRING" id="1334629.MFUL124B02_07685"/>
<sequence>MPMRSSPSPRGATLLVVVLLVTVLLGLVASLMMYAGGERIRAVASSRASQRQSCADSGLQLARSYFGRNYPSWNTYLSQPAVYDPVRSSFNLNPADPADPTLRANHPELFADVDGDGKPDVYIYIRDNEDEFAPLMVDWRRDNDQVALVGAICISETLRPRRADGAQTPTQLALEGLLSYNGGGGTNCAQGTAGSGSGNCN</sequence>
<evidence type="ECO:0008006" key="5">
    <source>
        <dbReference type="Google" id="ProtNLM"/>
    </source>
</evidence>
<reference evidence="1 4" key="2">
    <citation type="submission" date="2019-07" db="EMBL/GenBank/DDBJ databases">
        <title>Whole genome shotgun sequence of Myxococcus fulvus NBRC 100333.</title>
        <authorList>
            <person name="Hosoyama A."/>
            <person name="Uohara A."/>
            <person name="Ohji S."/>
            <person name="Ichikawa N."/>
        </authorList>
    </citation>
    <scope>NUCLEOTIDE SEQUENCE [LARGE SCALE GENOMIC DNA]</scope>
    <source>
        <strain evidence="1 4">NBRC 100333</strain>
    </source>
</reference>
<organism evidence="1 4">
    <name type="scientific">Myxococcus fulvus</name>
    <dbReference type="NCBI Taxonomy" id="33"/>
    <lineage>
        <taxon>Bacteria</taxon>
        <taxon>Pseudomonadati</taxon>
        <taxon>Myxococcota</taxon>
        <taxon>Myxococcia</taxon>
        <taxon>Myxococcales</taxon>
        <taxon>Cystobacterineae</taxon>
        <taxon>Myxococcaceae</taxon>
        <taxon>Myxococcus</taxon>
    </lineage>
</organism>
<dbReference type="Proteomes" id="UP000321514">
    <property type="component" value="Unassembled WGS sequence"/>
</dbReference>
<keyword evidence="3" id="KW-1185">Reference proteome</keyword>
<name>A0A511SVA4_MYXFU</name>
<accession>A0A511SVA4</accession>
<dbReference type="SUPFAM" id="SSF69318">
    <property type="entry name" value="Integrin alpha N-terminal domain"/>
    <property type="match status" value="1"/>
</dbReference>
<evidence type="ECO:0000313" key="1">
    <source>
        <dbReference type="EMBL" id="GEN05098.1"/>
    </source>
</evidence>
<gene>
    <name evidence="1" type="ORF">MFU01_01350</name>
    <name evidence="2" type="ORF">SAMN05443572_1011358</name>
</gene>
<dbReference type="EMBL" id="BJXR01000002">
    <property type="protein sequence ID" value="GEN05098.1"/>
    <property type="molecule type" value="Genomic_DNA"/>
</dbReference>
<dbReference type="Proteomes" id="UP000183760">
    <property type="component" value="Unassembled WGS sequence"/>
</dbReference>